<evidence type="ECO:0000313" key="5">
    <source>
        <dbReference type="Proteomes" id="UP000177925"/>
    </source>
</evidence>
<dbReference type="InterPro" id="IPR016155">
    <property type="entry name" value="Mopterin_synth/thiamin_S_b"/>
</dbReference>
<dbReference type="GO" id="GO:1990133">
    <property type="term" value="C:molybdopterin adenylyltransferase complex"/>
    <property type="evidence" value="ECO:0007669"/>
    <property type="project" value="TreeGrafter"/>
</dbReference>
<proteinExistence type="inferred from homology"/>
<keyword evidence="1" id="KW-0547">Nucleotide-binding</keyword>
<accession>A0A1F6THF9</accession>
<dbReference type="Gene3D" id="3.10.20.30">
    <property type="match status" value="1"/>
</dbReference>
<dbReference type="GO" id="GO:0006777">
    <property type="term" value="P:Mo-molybdopterin cofactor biosynthetic process"/>
    <property type="evidence" value="ECO:0007669"/>
    <property type="project" value="InterPro"/>
</dbReference>
<evidence type="ECO:0000256" key="3">
    <source>
        <dbReference type="ARBA" id="ARBA00024247"/>
    </source>
</evidence>
<dbReference type="EMBL" id="MFSS01000020">
    <property type="protein sequence ID" value="OGI44562.1"/>
    <property type="molecule type" value="Genomic_DNA"/>
</dbReference>
<gene>
    <name evidence="4" type="ORF">A2150_05860</name>
</gene>
<comment type="similarity">
    <text evidence="2">Belongs to the MoaD family.</text>
</comment>
<dbReference type="CDD" id="cd00754">
    <property type="entry name" value="Ubl_MoaD"/>
    <property type="match status" value="1"/>
</dbReference>
<dbReference type="InterPro" id="IPR044672">
    <property type="entry name" value="MOCS2A"/>
</dbReference>
<comment type="caution">
    <text evidence="4">The sequence shown here is derived from an EMBL/GenBank/DDBJ whole genome shotgun (WGS) entry which is preliminary data.</text>
</comment>
<organism evidence="4 5">
    <name type="scientific">Candidatus Muproteobacteria bacterium RBG_16_64_11</name>
    <dbReference type="NCBI Taxonomy" id="1817758"/>
    <lineage>
        <taxon>Bacteria</taxon>
        <taxon>Pseudomonadati</taxon>
        <taxon>Pseudomonadota</taxon>
        <taxon>Candidatus Muproteobacteria</taxon>
    </lineage>
</organism>
<dbReference type="PANTHER" id="PTHR33359:SF1">
    <property type="entry name" value="MOLYBDOPTERIN SYNTHASE SULFUR CARRIER SUBUNIT"/>
    <property type="match status" value="1"/>
</dbReference>
<dbReference type="STRING" id="1817758.A2150_05860"/>
<dbReference type="InterPro" id="IPR003749">
    <property type="entry name" value="ThiS/MoaD-like"/>
</dbReference>
<dbReference type="InterPro" id="IPR012675">
    <property type="entry name" value="Beta-grasp_dom_sf"/>
</dbReference>
<dbReference type="GO" id="GO:0000166">
    <property type="term" value="F:nucleotide binding"/>
    <property type="evidence" value="ECO:0007669"/>
    <property type="project" value="UniProtKB-KW"/>
</dbReference>
<evidence type="ECO:0000256" key="2">
    <source>
        <dbReference type="ARBA" id="ARBA00024200"/>
    </source>
</evidence>
<name>A0A1F6THF9_9PROT</name>
<protein>
    <recommendedName>
        <fullName evidence="3">Molybdopterin synthase sulfur carrier subunit</fullName>
    </recommendedName>
</protein>
<dbReference type="AlphaFoldDB" id="A0A1F6THF9"/>
<dbReference type="Proteomes" id="UP000177925">
    <property type="component" value="Unassembled WGS sequence"/>
</dbReference>
<dbReference type="SUPFAM" id="SSF54285">
    <property type="entry name" value="MoaD/ThiS"/>
    <property type="match status" value="1"/>
</dbReference>
<dbReference type="PANTHER" id="PTHR33359">
    <property type="entry name" value="MOLYBDOPTERIN SYNTHASE SULFUR CARRIER SUBUNIT"/>
    <property type="match status" value="1"/>
</dbReference>
<reference evidence="4 5" key="1">
    <citation type="journal article" date="2016" name="Nat. Commun.">
        <title>Thousands of microbial genomes shed light on interconnected biogeochemical processes in an aquifer system.</title>
        <authorList>
            <person name="Anantharaman K."/>
            <person name="Brown C.T."/>
            <person name="Hug L.A."/>
            <person name="Sharon I."/>
            <person name="Castelle C.J."/>
            <person name="Probst A.J."/>
            <person name="Thomas B.C."/>
            <person name="Singh A."/>
            <person name="Wilkins M.J."/>
            <person name="Karaoz U."/>
            <person name="Brodie E.L."/>
            <person name="Williams K.H."/>
            <person name="Hubbard S.S."/>
            <person name="Banfield J.F."/>
        </authorList>
    </citation>
    <scope>NUCLEOTIDE SEQUENCE [LARGE SCALE GENOMIC DNA]</scope>
</reference>
<evidence type="ECO:0000313" key="4">
    <source>
        <dbReference type="EMBL" id="OGI44562.1"/>
    </source>
</evidence>
<evidence type="ECO:0000256" key="1">
    <source>
        <dbReference type="ARBA" id="ARBA00022741"/>
    </source>
</evidence>
<sequence length="77" mass="8475">MPQITVRYFASLRERLGRTEEVLDLEGIRTVADVWARATGEPPPANILAAVNLEYADFSRPVQDGDELAFFPPVTGG</sequence>
<dbReference type="Pfam" id="PF02597">
    <property type="entry name" value="ThiS"/>
    <property type="match status" value="1"/>
</dbReference>